<keyword evidence="5 8" id="KW-0653">Protein transport</keyword>
<evidence type="ECO:0000256" key="8">
    <source>
        <dbReference type="RuleBase" id="RU366070"/>
    </source>
</evidence>
<evidence type="ECO:0000313" key="11">
    <source>
        <dbReference type="Proteomes" id="UP001628193"/>
    </source>
</evidence>
<dbReference type="InterPro" id="IPR037257">
    <property type="entry name" value="T2SS_E_N_sf"/>
</dbReference>
<evidence type="ECO:0000256" key="7">
    <source>
        <dbReference type="ARBA" id="ARBA00034006"/>
    </source>
</evidence>
<keyword evidence="4 8" id="KW-0067">ATP-binding</keyword>
<dbReference type="Gene3D" id="3.30.300.160">
    <property type="entry name" value="Type II secretion system, protein E, N-terminal domain"/>
    <property type="match status" value="1"/>
</dbReference>
<proteinExistence type="inferred from homology"/>
<dbReference type="SMART" id="SM00382">
    <property type="entry name" value="AAA"/>
    <property type="match status" value="1"/>
</dbReference>
<dbReference type="Pfam" id="PF05157">
    <property type="entry name" value="MshEN"/>
    <property type="match status" value="1"/>
</dbReference>
<comment type="subcellular location">
    <subcellularLocation>
        <location evidence="8">Cell inner membrane</location>
    </subcellularLocation>
</comment>
<evidence type="ECO:0000259" key="9">
    <source>
        <dbReference type="PROSITE" id="PS00662"/>
    </source>
</evidence>
<feature type="domain" description="Bacterial type II secretion system protein E" evidence="9">
    <location>
        <begin position="320"/>
        <end position="334"/>
    </location>
</feature>
<name>A0ABQ0C6M3_9PROT</name>
<dbReference type="EMBL" id="BAAFGK010000002">
    <property type="protein sequence ID" value="GAB0056533.1"/>
    <property type="molecule type" value="Genomic_DNA"/>
</dbReference>
<dbReference type="PANTHER" id="PTHR30258">
    <property type="entry name" value="TYPE II SECRETION SYSTEM PROTEIN GSPE-RELATED"/>
    <property type="match status" value="1"/>
</dbReference>
<dbReference type="InterPro" id="IPR013369">
    <property type="entry name" value="T2SS_GspE"/>
</dbReference>
<evidence type="ECO:0000256" key="2">
    <source>
        <dbReference type="ARBA" id="ARBA00022448"/>
    </source>
</evidence>
<gene>
    <name evidence="10" type="primary">epsE_1</name>
    <name evidence="10" type="ORF">SIID45300_00841</name>
</gene>
<evidence type="ECO:0000256" key="4">
    <source>
        <dbReference type="ARBA" id="ARBA00022840"/>
    </source>
</evidence>
<dbReference type="Pfam" id="PF00437">
    <property type="entry name" value="T2SSE"/>
    <property type="match status" value="1"/>
</dbReference>
<reference evidence="10 11" key="1">
    <citation type="submission" date="2024-05" db="EMBL/GenBank/DDBJ databases">
        <authorList>
            <consortium name="Candidatus Magnetaquicoccaceae bacterium FCR-1 genome sequencing consortium"/>
            <person name="Shimoshige H."/>
            <person name="Shimamura S."/>
            <person name="Taoka A."/>
            <person name="Kobayashi H."/>
            <person name="Maekawa T."/>
        </authorList>
    </citation>
    <scope>NUCLEOTIDE SEQUENCE [LARGE SCALE GENOMIC DNA]</scope>
    <source>
        <strain evidence="10 11">FCR-1</strain>
    </source>
</reference>
<keyword evidence="2 8" id="KW-0813">Transport</keyword>
<evidence type="ECO:0000256" key="3">
    <source>
        <dbReference type="ARBA" id="ARBA00022741"/>
    </source>
</evidence>
<dbReference type="SUPFAM" id="SSF160246">
    <property type="entry name" value="EspE N-terminal domain-like"/>
    <property type="match status" value="1"/>
</dbReference>
<keyword evidence="3 8" id="KW-0547">Nucleotide-binding</keyword>
<dbReference type="Gene3D" id="3.40.50.300">
    <property type="entry name" value="P-loop containing nucleotide triphosphate hydrolases"/>
    <property type="match status" value="1"/>
</dbReference>
<comment type="similarity">
    <text evidence="1 8">Belongs to the GSP E family.</text>
</comment>
<evidence type="ECO:0000256" key="1">
    <source>
        <dbReference type="ARBA" id="ARBA00006611"/>
    </source>
</evidence>
<keyword evidence="6" id="KW-1278">Translocase</keyword>
<evidence type="ECO:0000256" key="6">
    <source>
        <dbReference type="ARBA" id="ARBA00022967"/>
    </source>
</evidence>
<keyword evidence="11" id="KW-1185">Reference proteome</keyword>
<dbReference type="InterPro" id="IPR027417">
    <property type="entry name" value="P-loop_NTPase"/>
</dbReference>
<sequence length="509" mass="55835">MSRTETPPERLNPAIARSLPFAVAKRALFLPAWKTDNGRLEVWITTHTDPHALDQFRLASSEPVKPVRVSREQLLDALQRVHQEHGIAVENVLDELPPSMLASQLAEKPDLLEADNDAPIIQLVNSLIIQALRNRASDIHIEPFENNLIVRFRVDGLLHEALRPPKPVQAPLMSRIKVMAGLNIAEKRLPQDGALRVQVASQDIDVRVSVLPGHYGERLVMRLLEKQGEKTGLSELGLTDAQMGWIRSRMTASHGIMLVTGPTGSGKSTTLYSILSAINTSEKNIITIEDPIEYSLAGVGQIQVAPKIGLTFASGLRSILRQDPDVIMVGEIRDLETAEIAIQASLTGHLVFSTLHTNDSVGAVVRLVNMGIEPFLVSSSVDGVVAQRLVRRLCERCKEAFAPEASLLRASVGERRAELLEGARFYRPKGCAGCMGTGYLGRTAVFELLTMSSAIRALIDRRASDLELHRVAREEGMTSLREAGLIKAAEGLTSLEEVFRVTQERGEVV</sequence>
<dbReference type="SUPFAM" id="SSF52540">
    <property type="entry name" value="P-loop containing nucleoside triphosphate hydrolases"/>
    <property type="match status" value="1"/>
</dbReference>
<comment type="catalytic activity">
    <reaction evidence="7">
        <text>ATP + H2O + cellular proteinSide 1 = ADP + phosphate + cellular proteinSide 2.</text>
        <dbReference type="EC" id="7.4.2.8"/>
    </reaction>
</comment>
<organism evidence="10 11">
    <name type="scientific">Candidatus Magnetaquiglobus chichijimensis</name>
    <dbReference type="NCBI Taxonomy" id="3141448"/>
    <lineage>
        <taxon>Bacteria</taxon>
        <taxon>Pseudomonadati</taxon>
        <taxon>Pseudomonadota</taxon>
        <taxon>Magnetococcia</taxon>
        <taxon>Magnetococcales</taxon>
        <taxon>Candidatus Magnetaquicoccaceae</taxon>
        <taxon>Candidatus Magnetaquiglobus</taxon>
    </lineage>
</organism>
<dbReference type="InterPro" id="IPR007831">
    <property type="entry name" value="T2SS_GspE_N"/>
</dbReference>
<dbReference type="Gene3D" id="3.30.450.90">
    <property type="match status" value="1"/>
</dbReference>
<evidence type="ECO:0000256" key="5">
    <source>
        <dbReference type="ARBA" id="ARBA00022927"/>
    </source>
</evidence>
<dbReference type="CDD" id="cd01129">
    <property type="entry name" value="PulE-GspE-like"/>
    <property type="match status" value="1"/>
</dbReference>
<dbReference type="InterPro" id="IPR003593">
    <property type="entry name" value="AAA+_ATPase"/>
</dbReference>
<dbReference type="RefSeq" id="WP_420904240.1">
    <property type="nucleotide sequence ID" value="NZ_BAAFGK010000002.1"/>
</dbReference>
<evidence type="ECO:0000313" key="10">
    <source>
        <dbReference type="EMBL" id="GAB0056533.1"/>
    </source>
</evidence>
<reference evidence="10 11" key="2">
    <citation type="submission" date="2024-09" db="EMBL/GenBank/DDBJ databases">
        <title>Draft genome sequence of Candidatus Magnetaquicoccaceae bacterium FCR-1.</title>
        <authorList>
            <person name="Shimoshige H."/>
            <person name="Shimamura S."/>
            <person name="Taoka A."/>
            <person name="Kobayashi H."/>
            <person name="Maekawa T."/>
        </authorList>
    </citation>
    <scope>NUCLEOTIDE SEQUENCE [LARGE SCALE GENOMIC DNA]</scope>
    <source>
        <strain evidence="10 11">FCR-1</strain>
    </source>
</reference>
<dbReference type="NCBIfam" id="TIGR02533">
    <property type="entry name" value="type_II_gspE"/>
    <property type="match status" value="1"/>
</dbReference>
<comment type="function">
    <text evidence="8">ATPase component of the type II secretion system required for the energy-dependent secretion of extracellular factors such as proteases and toxins from the periplasm. Acts as a molecular motor to provide the energy that is required for assembly of the pseudopilus and the extrusion of substrates generated in the cytoplasm.</text>
</comment>
<dbReference type="InterPro" id="IPR001482">
    <property type="entry name" value="T2SS/T4SS_dom"/>
</dbReference>
<accession>A0ABQ0C6M3</accession>
<dbReference type="Proteomes" id="UP001628193">
    <property type="component" value="Unassembled WGS sequence"/>
</dbReference>
<comment type="caution">
    <text evidence="10">The sequence shown here is derived from an EMBL/GenBank/DDBJ whole genome shotgun (WGS) entry which is preliminary data.</text>
</comment>
<dbReference type="PROSITE" id="PS00662">
    <property type="entry name" value="T2SP_E"/>
    <property type="match status" value="1"/>
</dbReference>
<protein>
    <recommendedName>
        <fullName evidence="8">Type II secretion system protein E</fullName>
        <shortName evidence="8">T2SS protein E</shortName>
    </recommendedName>
    <alternativeName>
        <fullName evidence="8">Type II traffic warden ATPase</fullName>
    </alternativeName>
</protein>
<dbReference type="PANTHER" id="PTHR30258:SF2">
    <property type="entry name" value="COMG OPERON PROTEIN 1"/>
    <property type="match status" value="1"/>
</dbReference>